<evidence type="ECO:0000256" key="12">
    <source>
        <dbReference type="PIRSR" id="PIRSR602481-2"/>
    </source>
</evidence>
<dbReference type="Proteomes" id="UP000288623">
    <property type="component" value="Unassembled WGS sequence"/>
</dbReference>
<dbReference type="GO" id="GO:0005737">
    <property type="term" value="C:cytoplasm"/>
    <property type="evidence" value="ECO:0007669"/>
    <property type="project" value="UniProtKB-SubCell"/>
</dbReference>
<comment type="similarity">
    <text evidence="2">Belongs to the Fur family.</text>
</comment>
<evidence type="ECO:0000256" key="7">
    <source>
        <dbReference type="ARBA" id="ARBA00023015"/>
    </source>
</evidence>
<dbReference type="CDD" id="cd07153">
    <property type="entry name" value="Fur_like"/>
    <property type="match status" value="1"/>
</dbReference>
<evidence type="ECO:0000256" key="5">
    <source>
        <dbReference type="ARBA" id="ARBA00022723"/>
    </source>
</evidence>
<dbReference type="Gene3D" id="1.10.10.10">
    <property type="entry name" value="Winged helix-like DNA-binding domain superfamily/Winged helix DNA-binding domain"/>
    <property type="match status" value="1"/>
</dbReference>
<evidence type="ECO:0000256" key="11">
    <source>
        <dbReference type="PIRSR" id="PIRSR602481-1"/>
    </source>
</evidence>
<evidence type="ECO:0000256" key="4">
    <source>
        <dbReference type="ARBA" id="ARBA00022491"/>
    </source>
</evidence>
<evidence type="ECO:0000256" key="1">
    <source>
        <dbReference type="ARBA" id="ARBA00004496"/>
    </source>
</evidence>
<dbReference type="AlphaFoldDB" id="A0A433RYC3"/>
<evidence type="ECO:0000313" key="13">
    <source>
        <dbReference type="EMBL" id="RUS58288.1"/>
    </source>
</evidence>
<evidence type="ECO:0000256" key="6">
    <source>
        <dbReference type="ARBA" id="ARBA00022833"/>
    </source>
</evidence>
<name>A0A433RYC3_9BACL</name>
<keyword evidence="7" id="KW-0805">Transcription regulation</keyword>
<dbReference type="Pfam" id="PF01475">
    <property type="entry name" value="FUR"/>
    <property type="match status" value="1"/>
</dbReference>
<dbReference type="GO" id="GO:0000976">
    <property type="term" value="F:transcription cis-regulatory region binding"/>
    <property type="evidence" value="ECO:0007669"/>
    <property type="project" value="TreeGrafter"/>
</dbReference>
<feature type="binding site" evidence="12">
    <location>
        <position position="130"/>
    </location>
    <ligand>
        <name>Fe cation</name>
        <dbReference type="ChEBI" id="CHEBI:24875"/>
    </ligand>
</feature>
<feature type="binding site" evidence="11">
    <location>
        <position position="141"/>
    </location>
    <ligand>
        <name>Zn(2+)</name>
        <dbReference type="ChEBI" id="CHEBI:29105"/>
    </ligand>
</feature>
<dbReference type="InterPro" id="IPR043135">
    <property type="entry name" value="Fur_C"/>
</dbReference>
<keyword evidence="6 11" id="KW-0862">Zinc</keyword>
<dbReference type="PANTHER" id="PTHR33202">
    <property type="entry name" value="ZINC UPTAKE REGULATION PROTEIN"/>
    <property type="match status" value="1"/>
</dbReference>
<feature type="binding site" evidence="11">
    <location>
        <position position="138"/>
    </location>
    <ligand>
        <name>Zn(2+)</name>
        <dbReference type="ChEBI" id="CHEBI:29105"/>
    </ligand>
</feature>
<comment type="subcellular location">
    <subcellularLocation>
        <location evidence="1">Cytoplasm</location>
    </subcellularLocation>
</comment>
<reference evidence="13 14" key="1">
    <citation type="submission" date="2014-11" db="EMBL/GenBank/DDBJ databases">
        <title>Genome sequence and analysis of novel Kurthia sp.</title>
        <authorList>
            <person name="Lawson J.N."/>
            <person name="Gonzalez J.E."/>
            <person name="Rinauldi L."/>
            <person name="Xuan Z."/>
            <person name="Firman A."/>
            <person name="Shaddox L."/>
            <person name="Trudeau A."/>
            <person name="Shah S."/>
            <person name="Reiman D."/>
        </authorList>
    </citation>
    <scope>NUCLEOTIDE SEQUENCE [LARGE SCALE GENOMIC DNA]</scope>
    <source>
        <strain evidence="13 14">3B1D</strain>
    </source>
</reference>
<evidence type="ECO:0000256" key="2">
    <source>
        <dbReference type="ARBA" id="ARBA00007957"/>
    </source>
</evidence>
<gene>
    <name evidence="13" type="ORF">QI30_01520</name>
</gene>
<comment type="cofactor">
    <cofactor evidence="11">
        <name>Zn(2+)</name>
        <dbReference type="ChEBI" id="CHEBI:29105"/>
    </cofactor>
    <text evidence="11">Binds 1 zinc ion per subunit.</text>
</comment>
<evidence type="ECO:0000256" key="10">
    <source>
        <dbReference type="ARBA" id="ARBA00023211"/>
    </source>
</evidence>
<dbReference type="PANTHER" id="PTHR33202:SF8">
    <property type="entry name" value="PEROXIDE-RESPONSIVE REPRESSOR PERR"/>
    <property type="match status" value="1"/>
</dbReference>
<sequence>MAMSETQLKNALDTLKTTGVRITPQRHAILEYLIETMTHPTADDIYKALESKFPNMSVATVYNNLRVFREAGLVKELTYGDNASRFDFITSKHYHVICSSCGKIVDFHYPGLDEVEHVAAQVTNFEINSHRMEIYGTCPECQAKSEEVKTAL</sequence>
<dbReference type="GO" id="GO:0008270">
    <property type="term" value="F:zinc ion binding"/>
    <property type="evidence" value="ECO:0007669"/>
    <property type="project" value="TreeGrafter"/>
</dbReference>
<feature type="binding site" evidence="11">
    <location>
        <position position="101"/>
    </location>
    <ligand>
        <name>Zn(2+)</name>
        <dbReference type="ChEBI" id="CHEBI:29105"/>
    </ligand>
</feature>
<keyword evidence="8" id="KW-0238">DNA-binding</keyword>
<dbReference type="InterPro" id="IPR036390">
    <property type="entry name" value="WH_DNA-bd_sf"/>
</dbReference>
<feature type="binding site" evidence="11">
    <location>
        <position position="98"/>
    </location>
    <ligand>
        <name>Zn(2+)</name>
        <dbReference type="ChEBI" id="CHEBI:29105"/>
    </ligand>
</feature>
<dbReference type="InterPro" id="IPR002481">
    <property type="entry name" value="FUR"/>
</dbReference>
<keyword evidence="3" id="KW-0963">Cytoplasm</keyword>
<keyword evidence="10" id="KW-0464">Manganese</keyword>
<protein>
    <submittedName>
        <fullName evidence="13">Fur family transcriptional regulator</fullName>
    </submittedName>
</protein>
<dbReference type="OrthoDB" id="8659436at2"/>
<keyword evidence="14" id="KW-1185">Reference proteome</keyword>
<evidence type="ECO:0000256" key="3">
    <source>
        <dbReference type="ARBA" id="ARBA00022490"/>
    </source>
</evidence>
<dbReference type="EMBL" id="JTFC01000006">
    <property type="protein sequence ID" value="RUS58288.1"/>
    <property type="molecule type" value="Genomic_DNA"/>
</dbReference>
<dbReference type="FunFam" id="1.10.10.10:FF:000147">
    <property type="entry name" value="Fur family transcriptional regulator"/>
    <property type="match status" value="1"/>
</dbReference>
<comment type="cofactor">
    <cofactor evidence="12">
        <name>Mn(2+)</name>
        <dbReference type="ChEBI" id="CHEBI:29035"/>
    </cofactor>
    <cofactor evidence="12">
        <name>Fe(2+)</name>
        <dbReference type="ChEBI" id="CHEBI:29033"/>
    </cofactor>
    <text evidence="12">Binds 1 Mn(2+) or Fe(2+) ion per subunit.</text>
</comment>
<dbReference type="InterPro" id="IPR036388">
    <property type="entry name" value="WH-like_DNA-bd_sf"/>
</dbReference>
<dbReference type="Gene3D" id="3.30.1490.190">
    <property type="match status" value="1"/>
</dbReference>
<keyword evidence="12" id="KW-0408">Iron</keyword>
<accession>A0A433RYC3</accession>
<keyword evidence="4" id="KW-0678">Repressor</keyword>
<evidence type="ECO:0000256" key="8">
    <source>
        <dbReference type="ARBA" id="ARBA00023125"/>
    </source>
</evidence>
<dbReference type="GO" id="GO:0003700">
    <property type="term" value="F:DNA-binding transcription factor activity"/>
    <property type="evidence" value="ECO:0007669"/>
    <property type="project" value="InterPro"/>
</dbReference>
<proteinExistence type="inferred from homology"/>
<dbReference type="GO" id="GO:1900376">
    <property type="term" value="P:regulation of secondary metabolite biosynthetic process"/>
    <property type="evidence" value="ECO:0007669"/>
    <property type="project" value="TreeGrafter"/>
</dbReference>
<keyword evidence="9" id="KW-0804">Transcription</keyword>
<dbReference type="GO" id="GO:0045892">
    <property type="term" value="P:negative regulation of DNA-templated transcription"/>
    <property type="evidence" value="ECO:0007669"/>
    <property type="project" value="TreeGrafter"/>
</dbReference>
<dbReference type="FunFam" id="3.30.1490.190:FF:000003">
    <property type="entry name" value="Fur family transcriptional regulator"/>
    <property type="match status" value="1"/>
</dbReference>
<keyword evidence="5 11" id="KW-0479">Metal-binding</keyword>
<evidence type="ECO:0000313" key="14">
    <source>
        <dbReference type="Proteomes" id="UP000288623"/>
    </source>
</evidence>
<evidence type="ECO:0000256" key="9">
    <source>
        <dbReference type="ARBA" id="ARBA00023163"/>
    </source>
</evidence>
<dbReference type="SUPFAM" id="SSF46785">
    <property type="entry name" value="Winged helix' DNA-binding domain"/>
    <property type="match status" value="1"/>
</dbReference>
<comment type="caution">
    <text evidence="13">The sequence shown here is derived from an EMBL/GenBank/DDBJ whole genome shotgun (WGS) entry which is preliminary data.</text>
</comment>
<organism evidence="13 14">
    <name type="scientific">Candidatus Kurthia intestinigallinarum</name>
    <dbReference type="NCBI Taxonomy" id="1562256"/>
    <lineage>
        <taxon>Bacteria</taxon>
        <taxon>Bacillati</taxon>
        <taxon>Bacillota</taxon>
        <taxon>Bacilli</taxon>
        <taxon>Bacillales</taxon>
        <taxon>Caryophanaceae</taxon>
        <taxon>Kurthia</taxon>
    </lineage>
</organism>